<feature type="transmembrane region" description="Helical" evidence="7">
    <location>
        <begin position="190"/>
        <end position="211"/>
    </location>
</feature>
<dbReference type="Pfam" id="PF00528">
    <property type="entry name" value="BPD_transp_1"/>
    <property type="match status" value="1"/>
</dbReference>
<dbReference type="PANTHER" id="PTHR30151">
    <property type="entry name" value="ALKANE SULFONATE ABC TRANSPORTER-RELATED, MEMBRANE SUBUNIT"/>
    <property type="match status" value="1"/>
</dbReference>
<dbReference type="GO" id="GO:0005886">
    <property type="term" value="C:plasma membrane"/>
    <property type="evidence" value="ECO:0007669"/>
    <property type="project" value="UniProtKB-SubCell"/>
</dbReference>
<reference evidence="9 10" key="1">
    <citation type="journal article" date="2017" name="BMC Genomics">
        <title>Comparative genomic and phylogenomic analyses of the Bifidobacteriaceae family.</title>
        <authorList>
            <person name="Lugli G.A."/>
            <person name="Milani C."/>
            <person name="Turroni F."/>
            <person name="Duranti S."/>
            <person name="Mancabelli L."/>
            <person name="Mangifesta M."/>
            <person name="Ferrario C."/>
            <person name="Modesto M."/>
            <person name="Mattarelli P."/>
            <person name="Jiri K."/>
            <person name="van Sinderen D."/>
            <person name="Ventura M."/>
        </authorList>
    </citation>
    <scope>NUCLEOTIDE SEQUENCE [LARGE SCALE GENOMIC DNA]</scope>
    <source>
        <strain evidence="9 10">DSM 24742</strain>
    </source>
</reference>
<evidence type="ECO:0000256" key="1">
    <source>
        <dbReference type="ARBA" id="ARBA00004651"/>
    </source>
</evidence>
<dbReference type="PROSITE" id="PS50928">
    <property type="entry name" value="ABC_TM1"/>
    <property type="match status" value="1"/>
</dbReference>
<protein>
    <submittedName>
        <fullName evidence="9">ABC transporter permease</fullName>
    </submittedName>
</protein>
<dbReference type="GO" id="GO:0055085">
    <property type="term" value="P:transmembrane transport"/>
    <property type="evidence" value="ECO:0007669"/>
    <property type="project" value="InterPro"/>
</dbReference>
<dbReference type="EMBL" id="MWWR01000004">
    <property type="protein sequence ID" value="OZG52355.1"/>
    <property type="molecule type" value="Genomic_DNA"/>
</dbReference>
<keyword evidence="5 7" id="KW-1133">Transmembrane helix</keyword>
<feature type="transmembrane region" description="Helical" evidence="7">
    <location>
        <begin position="97"/>
        <end position="119"/>
    </location>
</feature>
<gene>
    <name evidence="9" type="ORF">PSRA_0544</name>
</gene>
<keyword evidence="10" id="KW-1185">Reference proteome</keyword>
<evidence type="ECO:0000256" key="3">
    <source>
        <dbReference type="ARBA" id="ARBA00022475"/>
    </source>
</evidence>
<keyword evidence="2 7" id="KW-0813">Transport</keyword>
<evidence type="ECO:0000256" key="7">
    <source>
        <dbReference type="RuleBase" id="RU363032"/>
    </source>
</evidence>
<dbReference type="Gene3D" id="1.10.3720.10">
    <property type="entry name" value="MetI-like"/>
    <property type="match status" value="1"/>
</dbReference>
<dbReference type="OrthoDB" id="7274389at2"/>
<comment type="caution">
    <text evidence="9">The sequence shown here is derived from an EMBL/GenBank/DDBJ whole genome shotgun (WGS) entry which is preliminary data.</text>
</comment>
<comment type="similarity">
    <text evidence="7">Belongs to the binding-protein-dependent transport system permease family.</text>
</comment>
<feature type="transmembrane region" description="Helical" evidence="7">
    <location>
        <begin position="223"/>
        <end position="245"/>
    </location>
</feature>
<feature type="transmembrane region" description="Helical" evidence="7">
    <location>
        <begin position="63"/>
        <end position="85"/>
    </location>
</feature>
<comment type="subcellular location">
    <subcellularLocation>
        <location evidence="1 7">Cell membrane</location>
        <topology evidence="1 7">Multi-pass membrane protein</topology>
    </subcellularLocation>
</comment>
<dbReference type="AlphaFoldDB" id="A0A261EZT6"/>
<dbReference type="PANTHER" id="PTHR30151:SF20">
    <property type="entry name" value="ABC TRANSPORTER PERMEASE PROTEIN HI_0355-RELATED"/>
    <property type="match status" value="1"/>
</dbReference>
<dbReference type="InterPro" id="IPR000515">
    <property type="entry name" value="MetI-like"/>
</dbReference>
<evidence type="ECO:0000259" key="8">
    <source>
        <dbReference type="PROSITE" id="PS50928"/>
    </source>
</evidence>
<feature type="domain" description="ABC transmembrane type-1" evidence="8">
    <location>
        <begin position="62"/>
        <end position="242"/>
    </location>
</feature>
<sequence>MQPRKKRSWIARTWPAVVTFLVLVVIWQIVVDRGLVSPRQLSSPTQIVRAAAQSWNTLSYATWVTFVEGALGFAIAIAVGILLGVGLHCSRAFHAAIYPLLVGAQTLPIIAIAPLFLLWFGFEPLGKLVLVAVFATFPIAVQTCRGLDSVPRFYRDVALTCGATSIWTLWHVELRVAARQMFGGIRISAAYVFGTAATAEYMGARAGLGIWLQAAYNSFRTPLIFAASLVIVLMTVALMLLVSLVERLLLGPDDDAIE</sequence>
<evidence type="ECO:0000313" key="10">
    <source>
        <dbReference type="Proteomes" id="UP000216725"/>
    </source>
</evidence>
<evidence type="ECO:0000256" key="5">
    <source>
        <dbReference type="ARBA" id="ARBA00022989"/>
    </source>
</evidence>
<evidence type="ECO:0000256" key="6">
    <source>
        <dbReference type="ARBA" id="ARBA00023136"/>
    </source>
</evidence>
<dbReference type="Proteomes" id="UP000216725">
    <property type="component" value="Unassembled WGS sequence"/>
</dbReference>
<evidence type="ECO:0000256" key="4">
    <source>
        <dbReference type="ARBA" id="ARBA00022692"/>
    </source>
</evidence>
<organism evidence="9 10">
    <name type="scientific">Pseudoscardovia radai</name>
    <dbReference type="NCBI Taxonomy" id="987066"/>
    <lineage>
        <taxon>Bacteria</taxon>
        <taxon>Bacillati</taxon>
        <taxon>Actinomycetota</taxon>
        <taxon>Actinomycetes</taxon>
        <taxon>Bifidobacteriales</taxon>
        <taxon>Bifidobacteriaceae</taxon>
        <taxon>Pseudoscardovia</taxon>
    </lineage>
</organism>
<keyword evidence="6 7" id="KW-0472">Membrane</keyword>
<keyword evidence="4 7" id="KW-0812">Transmembrane</keyword>
<dbReference type="InterPro" id="IPR035906">
    <property type="entry name" value="MetI-like_sf"/>
</dbReference>
<accession>A0A261EZT6</accession>
<name>A0A261EZT6_9BIFI</name>
<feature type="transmembrane region" description="Helical" evidence="7">
    <location>
        <begin position="12"/>
        <end position="30"/>
    </location>
</feature>
<dbReference type="RefSeq" id="WP_094660380.1">
    <property type="nucleotide sequence ID" value="NZ_MWWR01000004.1"/>
</dbReference>
<evidence type="ECO:0000256" key="2">
    <source>
        <dbReference type="ARBA" id="ARBA00022448"/>
    </source>
</evidence>
<dbReference type="SUPFAM" id="SSF161098">
    <property type="entry name" value="MetI-like"/>
    <property type="match status" value="1"/>
</dbReference>
<dbReference type="CDD" id="cd06261">
    <property type="entry name" value="TM_PBP2"/>
    <property type="match status" value="1"/>
</dbReference>
<proteinExistence type="inferred from homology"/>
<evidence type="ECO:0000313" key="9">
    <source>
        <dbReference type="EMBL" id="OZG52355.1"/>
    </source>
</evidence>
<keyword evidence="3" id="KW-1003">Cell membrane</keyword>